<evidence type="ECO:0000313" key="2">
    <source>
        <dbReference type="Proteomes" id="UP000006281"/>
    </source>
</evidence>
<dbReference type="EMBL" id="HE804045">
    <property type="protein sequence ID" value="CCH33076.1"/>
    <property type="molecule type" value="Genomic_DNA"/>
</dbReference>
<dbReference type="Proteomes" id="UP000006281">
    <property type="component" value="Chromosome"/>
</dbReference>
<proteinExistence type="predicted"/>
<dbReference type="BioCyc" id="SESP1179773:BN6_RS27980-MONOMER"/>
<gene>
    <name evidence="1" type="ordered locus">BN6_58180</name>
</gene>
<dbReference type="RefSeq" id="WP_015103187.1">
    <property type="nucleotide sequence ID" value="NC_019673.1"/>
</dbReference>
<dbReference type="AlphaFoldDB" id="K0K443"/>
<organism evidence="1 2">
    <name type="scientific">Saccharothrix espanaensis (strain ATCC 51144 / DSM 44229 / JCM 9112 / NBRC 15066 / NRRL 15764)</name>
    <dbReference type="NCBI Taxonomy" id="1179773"/>
    <lineage>
        <taxon>Bacteria</taxon>
        <taxon>Bacillati</taxon>
        <taxon>Actinomycetota</taxon>
        <taxon>Actinomycetes</taxon>
        <taxon>Pseudonocardiales</taxon>
        <taxon>Pseudonocardiaceae</taxon>
        <taxon>Saccharothrix</taxon>
    </lineage>
</organism>
<sequence>MALGEALRLLAEYGVGADALAQDDRMAASAWPPLSTVLPAVTRGGVERLFPGDDLDVLVTALSDHLVDGPAAELDDVAGWLERLVDRTPGTERLRAEISALADPLRVLDVEEAAHERNGAPERPL</sequence>
<dbReference type="PATRIC" id="fig|1179773.3.peg.5850"/>
<dbReference type="STRING" id="1179773.BN6_58180"/>
<reference evidence="1 2" key="1">
    <citation type="journal article" date="2012" name="BMC Genomics">
        <title>Complete genome sequence of Saccharothrix espanaensis DSM 44229T and comparison to the other completely sequenced Pseudonocardiaceae.</title>
        <authorList>
            <person name="Strobel T."/>
            <person name="Al-Dilaimi A."/>
            <person name="Blom J."/>
            <person name="Gessner A."/>
            <person name="Kalinowski J."/>
            <person name="Luzhetska M."/>
            <person name="Puhler A."/>
            <person name="Szczepanowski R."/>
            <person name="Bechthold A."/>
            <person name="Ruckert C."/>
        </authorList>
    </citation>
    <scope>NUCLEOTIDE SEQUENCE [LARGE SCALE GENOMIC DNA]</scope>
    <source>
        <strain evidence="2">ATCC 51144 / DSM 44229 / JCM 9112 / NBRC 15066 / NRRL 15764</strain>
    </source>
</reference>
<keyword evidence="2" id="KW-1185">Reference proteome</keyword>
<accession>K0K443</accession>
<dbReference type="HOGENOM" id="CLU_1991080_0_0_11"/>
<name>K0K443_SACES</name>
<dbReference type="KEGG" id="sesp:BN6_58180"/>
<evidence type="ECO:0000313" key="1">
    <source>
        <dbReference type="EMBL" id="CCH33076.1"/>
    </source>
</evidence>
<protein>
    <submittedName>
        <fullName evidence="1">Uncharacterized protein</fullName>
    </submittedName>
</protein>